<feature type="region of interest" description="Disordered" evidence="1">
    <location>
        <begin position="118"/>
        <end position="150"/>
    </location>
</feature>
<feature type="chain" id="PRO_5032648689" evidence="2">
    <location>
        <begin position="22"/>
        <end position="150"/>
    </location>
</feature>
<evidence type="ECO:0000256" key="1">
    <source>
        <dbReference type="SAM" id="MobiDB-lite"/>
    </source>
</evidence>
<dbReference type="RefSeq" id="WP_169225503.1">
    <property type="nucleotide sequence ID" value="NZ_JABBGC010000001.1"/>
</dbReference>
<sequence>MRVLQLLLVFPLIFVPASLQARQQESKAATAIRHLKENTRASLDSLDREQEKMENDAARLKKDAVADYKKEKAAIKKHEAKLRQKVKEETKVADEKWESFKTSVEKEFNELQQRVHHLKEKIKKQLPGDNHNMQDEPPTENNTPPTTLLT</sequence>
<keyword evidence="2" id="KW-0732">Signal</keyword>
<proteinExistence type="predicted"/>
<evidence type="ECO:0000313" key="4">
    <source>
        <dbReference type="Proteomes" id="UP000583266"/>
    </source>
</evidence>
<dbReference type="AlphaFoldDB" id="A0A848GJQ9"/>
<reference evidence="3 4" key="1">
    <citation type="submission" date="2020-04" db="EMBL/GenBank/DDBJ databases">
        <title>Chitinophaga sp. G-6-1-13 sp. nov., isolated from soil.</title>
        <authorList>
            <person name="Dahal R.H."/>
            <person name="Chaudhary D.K."/>
        </authorList>
    </citation>
    <scope>NUCLEOTIDE SEQUENCE [LARGE SCALE GENOMIC DNA]</scope>
    <source>
        <strain evidence="3 4">G-6-1-13</strain>
    </source>
</reference>
<feature type="signal peptide" evidence="2">
    <location>
        <begin position="1"/>
        <end position="21"/>
    </location>
</feature>
<name>A0A848GJQ9_9BACT</name>
<gene>
    <name evidence="3" type="ORF">HHL17_15005</name>
</gene>
<comment type="caution">
    <text evidence="3">The sequence shown here is derived from an EMBL/GenBank/DDBJ whole genome shotgun (WGS) entry which is preliminary data.</text>
</comment>
<dbReference type="EMBL" id="JABBGC010000001">
    <property type="protein sequence ID" value="NML38516.1"/>
    <property type="molecule type" value="Genomic_DNA"/>
</dbReference>
<keyword evidence="4" id="KW-1185">Reference proteome</keyword>
<accession>A0A848GJQ9</accession>
<protein>
    <submittedName>
        <fullName evidence="3">DUF342 domain-containing protein</fullName>
    </submittedName>
</protein>
<feature type="compositionally biased region" description="Low complexity" evidence="1">
    <location>
        <begin position="139"/>
        <end position="150"/>
    </location>
</feature>
<evidence type="ECO:0000256" key="2">
    <source>
        <dbReference type="SAM" id="SignalP"/>
    </source>
</evidence>
<dbReference type="Proteomes" id="UP000583266">
    <property type="component" value="Unassembled WGS sequence"/>
</dbReference>
<organism evidence="3 4">
    <name type="scientific">Chitinophaga fulva</name>
    <dbReference type="NCBI Taxonomy" id="2728842"/>
    <lineage>
        <taxon>Bacteria</taxon>
        <taxon>Pseudomonadati</taxon>
        <taxon>Bacteroidota</taxon>
        <taxon>Chitinophagia</taxon>
        <taxon>Chitinophagales</taxon>
        <taxon>Chitinophagaceae</taxon>
        <taxon>Chitinophaga</taxon>
    </lineage>
</organism>
<evidence type="ECO:0000313" key="3">
    <source>
        <dbReference type="EMBL" id="NML38516.1"/>
    </source>
</evidence>